<name>A0ABU7B6P1_9TELE</name>
<feature type="region of interest" description="Disordered" evidence="1">
    <location>
        <begin position="94"/>
        <end position="154"/>
    </location>
</feature>
<protein>
    <submittedName>
        <fullName evidence="2">Uncharacterized protein</fullName>
    </submittedName>
</protein>
<comment type="caution">
    <text evidence="2">The sequence shown here is derived from an EMBL/GenBank/DDBJ whole genome shotgun (WGS) entry which is preliminary data.</text>
</comment>
<evidence type="ECO:0000256" key="1">
    <source>
        <dbReference type="SAM" id="MobiDB-lite"/>
    </source>
</evidence>
<dbReference type="EMBL" id="JAHUTI010040742">
    <property type="protein sequence ID" value="MED6245474.1"/>
    <property type="molecule type" value="Genomic_DNA"/>
</dbReference>
<feature type="compositionally biased region" description="Low complexity" evidence="1">
    <location>
        <begin position="118"/>
        <end position="127"/>
    </location>
</feature>
<organism evidence="2 3">
    <name type="scientific">Ataeniobius toweri</name>
    <dbReference type="NCBI Taxonomy" id="208326"/>
    <lineage>
        <taxon>Eukaryota</taxon>
        <taxon>Metazoa</taxon>
        <taxon>Chordata</taxon>
        <taxon>Craniata</taxon>
        <taxon>Vertebrata</taxon>
        <taxon>Euteleostomi</taxon>
        <taxon>Actinopterygii</taxon>
        <taxon>Neopterygii</taxon>
        <taxon>Teleostei</taxon>
        <taxon>Neoteleostei</taxon>
        <taxon>Acanthomorphata</taxon>
        <taxon>Ovalentaria</taxon>
        <taxon>Atherinomorphae</taxon>
        <taxon>Cyprinodontiformes</taxon>
        <taxon>Goodeidae</taxon>
        <taxon>Ataeniobius</taxon>
    </lineage>
</organism>
<keyword evidence="3" id="KW-1185">Reference proteome</keyword>
<evidence type="ECO:0000313" key="2">
    <source>
        <dbReference type="EMBL" id="MED6245474.1"/>
    </source>
</evidence>
<dbReference type="Proteomes" id="UP001345963">
    <property type="component" value="Unassembled WGS sequence"/>
</dbReference>
<accession>A0ABU7B6P1</accession>
<feature type="non-terminal residue" evidence="2">
    <location>
        <position position="1"/>
    </location>
</feature>
<reference evidence="2 3" key="1">
    <citation type="submission" date="2021-07" db="EMBL/GenBank/DDBJ databases">
        <authorList>
            <person name="Palmer J.M."/>
        </authorList>
    </citation>
    <scope>NUCLEOTIDE SEQUENCE [LARGE SCALE GENOMIC DNA]</scope>
    <source>
        <strain evidence="2 3">AT_MEX2019</strain>
        <tissue evidence="2">Muscle</tissue>
    </source>
</reference>
<evidence type="ECO:0000313" key="3">
    <source>
        <dbReference type="Proteomes" id="UP001345963"/>
    </source>
</evidence>
<sequence>SPRTLLLAVHTPLFTRVSSQYRPNIYIPLINLLNFSDSPECSLHEPLYNKKVSKRHATSPPIERGISKKEVDQGALEAGTHGGALELGTHKGDLEAGTFRKGPFGPLSENSGKGTRGGSTSTSLSETSGGGARGNTEYSNESDHSPSAQPNEHDPLLKAHAGAREEAVGVLGRDHADPCGKRCKAWDSEVVYTANSGVLSAKLVICTAVAKTCCSVAGRFLEMVLPV</sequence>
<proteinExistence type="predicted"/>
<gene>
    <name evidence="2" type="ORF">ATANTOWER_003777</name>
</gene>